<proteinExistence type="predicted"/>
<organism evidence="3 4">
    <name type="scientific">Rhizoctonia solani</name>
    <dbReference type="NCBI Taxonomy" id="456999"/>
    <lineage>
        <taxon>Eukaryota</taxon>
        <taxon>Fungi</taxon>
        <taxon>Dikarya</taxon>
        <taxon>Basidiomycota</taxon>
        <taxon>Agaricomycotina</taxon>
        <taxon>Agaricomycetes</taxon>
        <taxon>Cantharellales</taxon>
        <taxon>Ceratobasidiaceae</taxon>
        <taxon>Rhizoctonia</taxon>
    </lineage>
</organism>
<sequence>MARPYCEKCLRGGYECLGYEEDQLRIKILWNHLPASADITTSEAPAPTVGGCRNDPASTVTDRVAKPSILGTALLYRKSGRALTTDDSSFENSARRFDRLWPQNQSQPVLYSSSRTHKPDNAEPLDTVAGVKEIGSDLAEDIKTLHRSISASIDMTHLDKEAYLACVAGEYVLHVLDFWFTPPSAIVRDCLKGQVRGTRTMQAMDLGTMVLKTCALDQGLRNPGTTLERYMALVDKFEQNFTTDLGCNLPPRDATDCFTARLELAILKFFLGDSIAGYTLLQVLRPKFLLLVATDSGLLVEQPNGNLAVSFPRTLSSLRHELARFISYDVILSFLLGAPPMIEYGYEGTCDGDGFEWIHGIPSALLQIISQINSWRAGPRVHLDCWQDLELCVFAWKPLQATLGESFVPGSTAFERAVVQEGWRHVVLIYIYMGICGVSSHDPRIQASVDVIFQLAEKMRNSRIGIHMLPHCVVAGIAARLEKQRIRVYEKLNSFLDPRAWLLRGPQFNRALYHLWHSTGAGGKAVTWDDYIRARDTVMPL</sequence>
<evidence type="ECO:0000313" key="3">
    <source>
        <dbReference type="EMBL" id="QRW20082.1"/>
    </source>
</evidence>
<accession>A0A8H8SX19</accession>
<evidence type="ECO:0000313" key="4">
    <source>
        <dbReference type="Proteomes" id="UP000650533"/>
    </source>
</evidence>
<evidence type="ECO:0000256" key="1">
    <source>
        <dbReference type="ARBA" id="ARBA00004123"/>
    </source>
</evidence>
<dbReference type="InterPro" id="IPR021858">
    <property type="entry name" value="Fun_TF"/>
</dbReference>
<comment type="subcellular location">
    <subcellularLocation>
        <location evidence="1">Nucleus</location>
    </subcellularLocation>
</comment>
<protein>
    <submittedName>
        <fullName evidence="3">Fungal specific transcription factor domain</fullName>
    </submittedName>
</protein>
<dbReference type="AlphaFoldDB" id="A0A8H8SX19"/>
<dbReference type="GO" id="GO:0005634">
    <property type="term" value="C:nucleus"/>
    <property type="evidence" value="ECO:0007669"/>
    <property type="project" value="UniProtKB-SubCell"/>
</dbReference>
<dbReference type="RefSeq" id="XP_043180319.1">
    <property type="nucleotide sequence ID" value="XM_043328873.1"/>
</dbReference>
<keyword evidence="2" id="KW-0539">Nucleus</keyword>
<dbReference type="KEGG" id="rsx:RhiXN_09057"/>
<dbReference type="Pfam" id="PF11951">
    <property type="entry name" value="Fungal_trans_2"/>
    <property type="match status" value="1"/>
</dbReference>
<dbReference type="GeneID" id="67031336"/>
<name>A0A8H8SX19_9AGAM</name>
<reference evidence="3" key="1">
    <citation type="submission" date="2020-05" db="EMBL/GenBank/DDBJ databases">
        <title>Evolutionary and genomic comparisons of hybrid uninucleate and nonhybrid Rhizoctonia fungi.</title>
        <authorList>
            <person name="Li C."/>
            <person name="Chen X."/>
        </authorList>
    </citation>
    <scope>NUCLEOTIDE SEQUENCE</scope>
    <source>
        <strain evidence="3">AG-1 IA</strain>
    </source>
</reference>
<dbReference type="Proteomes" id="UP000650533">
    <property type="component" value="Chromosome 5"/>
</dbReference>
<gene>
    <name evidence="3" type="ORF">RhiXN_09057</name>
</gene>
<dbReference type="PANTHER" id="PTHR37534">
    <property type="entry name" value="TRANSCRIPTIONAL ACTIVATOR PROTEIN UGA3"/>
    <property type="match status" value="1"/>
</dbReference>
<dbReference type="PANTHER" id="PTHR37534:SF46">
    <property type="entry name" value="ZN(II)2CYS6 TRANSCRIPTION FACTOR (EUROFUNG)"/>
    <property type="match status" value="1"/>
</dbReference>
<evidence type="ECO:0000256" key="2">
    <source>
        <dbReference type="ARBA" id="ARBA00023242"/>
    </source>
</evidence>
<dbReference type="EMBL" id="CP059662">
    <property type="protein sequence ID" value="QRW20082.1"/>
    <property type="molecule type" value="Genomic_DNA"/>
</dbReference>